<keyword evidence="8" id="KW-1133">Transmembrane helix</keyword>
<dbReference type="SUPFAM" id="SSF48264">
    <property type="entry name" value="Cytochrome P450"/>
    <property type="match status" value="1"/>
</dbReference>
<dbReference type="InterPro" id="IPR017972">
    <property type="entry name" value="Cyt_P450_CS"/>
</dbReference>
<evidence type="ECO:0000256" key="9">
    <source>
        <dbReference type="ARBA" id="ARBA00023002"/>
    </source>
</evidence>
<name>A0A2R6QXM4_9APHY</name>
<keyword evidence="10 13" id="KW-0408">Iron</keyword>
<dbReference type="GO" id="GO:0020037">
    <property type="term" value="F:heme binding"/>
    <property type="evidence" value="ECO:0007669"/>
    <property type="project" value="InterPro"/>
</dbReference>
<comment type="cofactor">
    <cofactor evidence="1 13">
        <name>heme</name>
        <dbReference type="ChEBI" id="CHEBI:30413"/>
    </cofactor>
</comment>
<evidence type="ECO:0000313" key="16">
    <source>
        <dbReference type="Proteomes" id="UP000186601"/>
    </source>
</evidence>
<evidence type="ECO:0008006" key="17">
    <source>
        <dbReference type="Google" id="ProtNLM"/>
    </source>
</evidence>
<gene>
    <name evidence="15" type="ORF">PHLCEN_2v3222</name>
</gene>
<accession>A0A2R6QXM4</accession>
<reference evidence="15 16" key="1">
    <citation type="submission" date="2018-02" db="EMBL/GenBank/DDBJ databases">
        <title>Genome sequence of the basidiomycete white-rot fungus Phlebia centrifuga.</title>
        <authorList>
            <person name="Granchi Z."/>
            <person name="Peng M."/>
            <person name="de Vries R.P."/>
            <person name="Hilden K."/>
            <person name="Makela M.R."/>
            <person name="Grigoriev I."/>
            <person name="Riley R."/>
        </authorList>
    </citation>
    <scope>NUCLEOTIDE SEQUENCE [LARGE SCALE GENOMIC DNA]</scope>
    <source>
        <strain evidence="15 16">FBCC195</strain>
    </source>
</reference>
<evidence type="ECO:0000256" key="4">
    <source>
        <dbReference type="ARBA" id="ARBA00010617"/>
    </source>
</evidence>
<evidence type="ECO:0000256" key="7">
    <source>
        <dbReference type="ARBA" id="ARBA00022723"/>
    </source>
</evidence>
<evidence type="ECO:0000256" key="3">
    <source>
        <dbReference type="ARBA" id="ARBA00005179"/>
    </source>
</evidence>
<keyword evidence="6" id="KW-0812">Transmembrane</keyword>
<evidence type="ECO:0000256" key="1">
    <source>
        <dbReference type="ARBA" id="ARBA00001971"/>
    </source>
</evidence>
<evidence type="ECO:0000313" key="15">
    <source>
        <dbReference type="EMBL" id="PSS17134.1"/>
    </source>
</evidence>
<dbReference type="GO" id="GO:0005506">
    <property type="term" value="F:iron ion binding"/>
    <property type="evidence" value="ECO:0007669"/>
    <property type="project" value="InterPro"/>
</dbReference>
<comment type="caution">
    <text evidence="15">The sequence shown here is derived from an EMBL/GenBank/DDBJ whole genome shotgun (WGS) entry which is preliminary data.</text>
</comment>
<dbReference type="GO" id="GO:0016020">
    <property type="term" value="C:membrane"/>
    <property type="evidence" value="ECO:0007669"/>
    <property type="project" value="UniProtKB-SubCell"/>
</dbReference>
<proteinExistence type="inferred from homology"/>
<keyword evidence="7 13" id="KW-0479">Metal-binding</keyword>
<dbReference type="PROSITE" id="PS00086">
    <property type="entry name" value="CYTOCHROME_P450"/>
    <property type="match status" value="1"/>
</dbReference>
<evidence type="ECO:0000256" key="10">
    <source>
        <dbReference type="ARBA" id="ARBA00023004"/>
    </source>
</evidence>
<dbReference type="PRINTS" id="PR00463">
    <property type="entry name" value="EP450I"/>
</dbReference>
<dbReference type="Proteomes" id="UP000186601">
    <property type="component" value="Unassembled WGS sequence"/>
</dbReference>
<feature type="binding site" description="axial binding residue" evidence="13">
    <location>
        <position position="71"/>
    </location>
    <ligand>
        <name>heme</name>
        <dbReference type="ChEBI" id="CHEBI:30413"/>
    </ligand>
    <ligandPart>
        <name>Fe</name>
        <dbReference type="ChEBI" id="CHEBI:18248"/>
    </ligandPart>
</feature>
<evidence type="ECO:0000256" key="12">
    <source>
        <dbReference type="ARBA" id="ARBA00023136"/>
    </source>
</evidence>
<dbReference type="InterPro" id="IPR001128">
    <property type="entry name" value="Cyt_P450"/>
</dbReference>
<evidence type="ECO:0000256" key="13">
    <source>
        <dbReference type="PIRSR" id="PIRSR602401-1"/>
    </source>
</evidence>
<keyword evidence="5 13" id="KW-0349">Heme</keyword>
<dbReference type="Gene3D" id="1.10.630.10">
    <property type="entry name" value="Cytochrome P450"/>
    <property type="match status" value="1"/>
</dbReference>
<evidence type="ECO:0000256" key="14">
    <source>
        <dbReference type="RuleBase" id="RU000461"/>
    </source>
</evidence>
<evidence type="ECO:0000256" key="11">
    <source>
        <dbReference type="ARBA" id="ARBA00023033"/>
    </source>
</evidence>
<evidence type="ECO:0000256" key="6">
    <source>
        <dbReference type="ARBA" id="ARBA00022692"/>
    </source>
</evidence>
<dbReference type="STRING" id="98765.A0A2R6QXM4"/>
<keyword evidence="16" id="KW-1185">Reference proteome</keyword>
<evidence type="ECO:0000256" key="5">
    <source>
        <dbReference type="ARBA" id="ARBA00022617"/>
    </source>
</evidence>
<dbReference type="GO" id="GO:0004497">
    <property type="term" value="F:monooxygenase activity"/>
    <property type="evidence" value="ECO:0007669"/>
    <property type="project" value="UniProtKB-KW"/>
</dbReference>
<dbReference type="InterPro" id="IPR050364">
    <property type="entry name" value="Cytochrome_P450_fung"/>
</dbReference>
<comment type="subcellular location">
    <subcellularLocation>
        <location evidence="2">Membrane</location>
    </subcellularLocation>
</comment>
<comment type="pathway">
    <text evidence="3">Secondary metabolite biosynthesis.</text>
</comment>
<keyword evidence="9 14" id="KW-0560">Oxidoreductase</keyword>
<protein>
    <recommendedName>
        <fullName evidence="17">Cytochrome P450</fullName>
    </recommendedName>
</protein>
<keyword evidence="12" id="KW-0472">Membrane</keyword>
<evidence type="ECO:0000256" key="2">
    <source>
        <dbReference type="ARBA" id="ARBA00004370"/>
    </source>
</evidence>
<keyword evidence="11 14" id="KW-0503">Monooxygenase</keyword>
<organism evidence="15 16">
    <name type="scientific">Hermanssonia centrifuga</name>
    <dbReference type="NCBI Taxonomy" id="98765"/>
    <lineage>
        <taxon>Eukaryota</taxon>
        <taxon>Fungi</taxon>
        <taxon>Dikarya</taxon>
        <taxon>Basidiomycota</taxon>
        <taxon>Agaricomycotina</taxon>
        <taxon>Agaricomycetes</taxon>
        <taxon>Polyporales</taxon>
        <taxon>Meruliaceae</taxon>
        <taxon>Hermanssonia</taxon>
    </lineage>
</organism>
<dbReference type="EMBL" id="MLYV02000293">
    <property type="protein sequence ID" value="PSS17134.1"/>
    <property type="molecule type" value="Genomic_DNA"/>
</dbReference>
<dbReference type="PANTHER" id="PTHR46300">
    <property type="entry name" value="P450, PUTATIVE (EUROFUNG)-RELATED-RELATED"/>
    <property type="match status" value="1"/>
</dbReference>
<sequence>MHKVTGDDVYRGYHIPGGSTVIANSWAILHDPATYPNPDKFSPERFLTDTGELNLDAPEPTAAFGFGRRICPGMYMASDSLWIAAASLLWAFRVEKPEGGEQESPTGNYTFGLVR</sequence>
<comment type="similarity">
    <text evidence="4 14">Belongs to the cytochrome P450 family.</text>
</comment>
<dbReference type="InterPro" id="IPR036396">
    <property type="entry name" value="Cyt_P450_sf"/>
</dbReference>
<dbReference type="OrthoDB" id="3934656at2759"/>
<dbReference type="Pfam" id="PF00067">
    <property type="entry name" value="p450"/>
    <property type="match status" value="1"/>
</dbReference>
<dbReference type="InterPro" id="IPR002401">
    <property type="entry name" value="Cyt_P450_E_grp-I"/>
</dbReference>
<dbReference type="GO" id="GO:0016705">
    <property type="term" value="F:oxidoreductase activity, acting on paired donors, with incorporation or reduction of molecular oxygen"/>
    <property type="evidence" value="ECO:0007669"/>
    <property type="project" value="InterPro"/>
</dbReference>
<evidence type="ECO:0000256" key="8">
    <source>
        <dbReference type="ARBA" id="ARBA00022989"/>
    </source>
</evidence>
<dbReference type="AlphaFoldDB" id="A0A2R6QXM4"/>